<feature type="coiled-coil region" evidence="1">
    <location>
        <begin position="193"/>
        <end position="220"/>
    </location>
</feature>
<dbReference type="Pfam" id="PF20155">
    <property type="entry name" value="TMP_3"/>
    <property type="match status" value="1"/>
</dbReference>
<reference evidence="3" key="1">
    <citation type="submission" date="2023-06" db="EMBL/GenBank/DDBJ databases">
        <title>Two novel species of Acinetobacter isolated from motorbike repairing workshop in Vietnam.</title>
        <authorList>
            <person name="Le N.T.T."/>
        </authorList>
    </citation>
    <scope>NUCLEOTIDE SEQUENCE</scope>
    <source>
        <strain evidence="3">VNH17</strain>
    </source>
</reference>
<evidence type="ECO:0000259" key="2">
    <source>
        <dbReference type="Pfam" id="PF20155"/>
    </source>
</evidence>
<keyword evidence="4" id="KW-1185">Reference proteome</keyword>
<feature type="coiled-coil region" evidence="1">
    <location>
        <begin position="650"/>
        <end position="695"/>
    </location>
</feature>
<gene>
    <name evidence="3" type="ORF">QTA56_03430</name>
</gene>
<evidence type="ECO:0000256" key="1">
    <source>
        <dbReference type="SAM" id="Coils"/>
    </source>
</evidence>
<protein>
    <submittedName>
        <fullName evidence="3">Tape measure protein</fullName>
    </submittedName>
</protein>
<keyword evidence="1" id="KW-0175">Coiled coil</keyword>
<evidence type="ECO:0000313" key="3">
    <source>
        <dbReference type="EMBL" id="MDN0013292.1"/>
    </source>
</evidence>
<name>A0ABT7WKW0_9GAMM</name>
<dbReference type="NCBIfam" id="TIGR02675">
    <property type="entry name" value="tape_meas_nterm"/>
    <property type="match status" value="1"/>
</dbReference>
<proteinExistence type="predicted"/>
<dbReference type="Proteomes" id="UP001168524">
    <property type="component" value="Unassembled WGS sequence"/>
</dbReference>
<feature type="coiled-coil region" evidence="1">
    <location>
        <begin position="33"/>
        <end position="100"/>
    </location>
</feature>
<dbReference type="EMBL" id="JAUDZE010000001">
    <property type="protein sequence ID" value="MDN0013292.1"/>
    <property type="molecule type" value="Genomic_DNA"/>
</dbReference>
<feature type="domain" description="Tape measure protein N-terminal" evidence="2">
    <location>
        <begin position="267"/>
        <end position="457"/>
    </location>
</feature>
<organism evidence="3 4">
    <name type="scientific">Acinetobacter thutiue</name>
    <dbReference type="NCBI Taxonomy" id="2998078"/>
    <lineage>
        <taxon>Bacteria</taxon>
        <taxon>Pseudomonadati</taxon>
        <taxon>Pseudomonadota</taxon>
        <taxon>Gammaproteobacteria</taxon>
        <taxon>Moraxellales</taxon>
        <taxon>Moraxellaceae</taxon>
        <taxon>Acinetobacter</taxon>
    </lineage>
</organism>
<evidence type="ECO:0000313" key="4">
    <source>
        <dbReference type="Proteomes" id="UP001168524"/>
    </source>
</evidence>
<dbReference type="InterPro" id="IPR013491">
    <property type="entry name" value="Tape_meas_N"/>
</dbReference>
<sequence>MSKELVFKVVLQADTKDYVSNVKQSEDVTKAIVKTIAEEADKLREASEQAGKEVGKIVPDDLKSKADDAKAAVSEVSKAADELEKQSGEASAKVADLGDKLKETGNDANIALKNIGEIVPESTTKMATALTQNLTNATTAIKSAGINAGETAKNFTEFGQVSEKALGVLKSDLDQAKQKLQAFSTTNAKPQDIESAQRAVDQLEKEVEQADQAFNNFTQASNKANQELRETEATSDKAQVGFSVLKTTIGTLTAGLAALGLGLTINELIATSDATQQMASRLRNATDSVEEYNQVQSRLLELANATFRPLAEAQEVYLVTAGTMKSLGYSTNEVLTLTDSLALSFTHNATRADQAQSAQDALAQSLAKGSVDADAWMSIITGADNVVGDLARSTGRTESEIRKLGVEGKISVNELTKALIESRDRNFELASAMENSTADAMQQVRNNITALIGQMNEQYNISSRLASVIQGLGGDLDWIAVLFDDVMLAVDALSEEFDSIDPTIFESLKQAISSAYDAVKQISIGLYELGEISIKQLNDGLNNIVAVLGSFTGEATKAGDQVSFLTRTTQGLSITFEAISDVVFALRLVVMTLAGVFYDLGVVINGVLATITFGDVSDQFAANAEKMRLKAKQFYDDVDQLALAHESQAKKRLDEAVESESEKNARILAENKKALDDLLAIQEQEEQNSDKLQSRKLKAVTDYATEAVQANSGVLSSALELELAQKGYFATVDQGGKVVVTRLTEAEQATAAATLEIKKQEQAFKNASDTGAKLGVDLEQVVNKVSTGFSDAQGQLNNFVKQLMIAGIDGEKSADMIYQAWQKWLSQAKNTAEIDEAKKKLMEMGVAGQVTGEQLNAGFKLASAAARDLDPALNDAREAGKALGIDIDKTANIMSQGFSQGSTSLDTLKQKLEEAGITGQEASNTLYQGWKTWLEKADSQVELDAAKAKLKEFEAQGVFSTKQVEMGMLALKLQAQKAAEATDETTEAFKRLGIQTKEQLKLDAELALAAFNKVQASGQATADGLKQAYERVIQAAIASGDQAVIANAKAKASSLGLQVQIDETGKAVVKTTQEIVDALYPIGSAAESATGRAAQGFRDLGRTAREEAQSSADAWAKAMEEVAAKRAAQAAETAKGLGQMADGQNAMAQDFYDQLIAGGMEKGRAEALKKEAMTRMNNQLMDSLNGGTAQGRFDAAVGANASKDWMDNILKGLSHSGSVSTPQINAPSIQPPVIQQPTMPNIPTDSGPSVTYNIQFGGKTMQIKGYESQRDLMDEFMTTLESYKKSS</sequence>
<dbReference type="RefSeq" id="WP_267979543.1">
    <property type="nucleotide sequence ID" value="NZ_JAPQKF010000001.1"/>
</dbReference>
<accession>A0ABT7WKW0</accession>
<comment type="caution">
    <text evidence="3">The sequence shown here is derived from an EMBL/GenBank/DDBJ whole genome shotgun (WGS) entry which is preliminary data.</text>
</comment>